<name>A0A9W6Y8S2_9STRA</name>
<gene>
    <name evidence="2" type="ORF">Pfra01_002379900</name>
</gene>
<dbReference type="AlphaFoldDB" id="A0A9W6Y8S2"/>
<dbReference type="EMBL" id="BSXT01003923">
    <property type="protein sequence ID" value="GMF56179.1"/>
    <property type="molecule type" value="Genomic_DNA"/>
</dbReference>
<sequence length="291" mass="33159">MTAVIYENCKLSLQSPTVLSILTMRDPHLASGPVVPAVPPTSQFTKAKTKRYIPRSMNAIKGLLFLYAVVLAGNINAVDVASKDRLRFDHPVGIFNRLLRSAGSKTLSDTTSAYTTYREDRGADGAWVSKLAEADNKVWKLRKLDMKLSEILWIKMGKDPKYLFNTFEQLHNTWAKIDSNKKTVQWFRFVKAFRAKKGTGRFPDYDIYSLLRTKVPEEKLAVVFESLKQIPDVKSLAETMQQYQFRLWIDRKETPASIGNLLGIRVALRTERGPKDDILSSFTKMYRGQAE</sequence>
<dbReference type="Proteomes" id="UP001165121">
    <property type="component" value="Unassembled WGS sequence"/>
</dbReference>
<organism evidence="2 3">
    <name type="scientific">Phytophthora fragariaefolia</name>
    <dbReference type="NCBI Taxonomy" id="1490495"/>
    <lineage>
        <taxon>Eukaryota</taxon>
        <taxon>Sar</taxon>
        <taxon>Stramenopiles</taxon>
        <taxon>Oomycota</taxon>
        <taxon>Peronosporomycetes</taxon>
        <taxon>Peronosporales</taxon>
        <taxon>Peronosporaceae</taxon>
        <taxon>Phytophthora</taxon>
    </lineage>
</organism>
<dbReference type="InterPro" id="IPR040786">
    <property type="entry name" value="RXLR_WY"/>
</dbReference>
<comment type="caution">
    <text evidence="2">The sequence shown here is derived from an EMBL/GenBank/DDBJ whole genome shotgun (WGS) entry which is preliminary data.</text>
</comment>
<evidence type="ECO:0000313" key="3">
    <source>
        <dbReference type="Proteomes" id="UP001165121"/>
    </source>
</evidence>
<evidence type="ECO:0000313" key="2">
    <source>
        <dbReference type="EMBL" id="GMF56179.1"/>
    </source>
</evidence>
<dbReference type="OrthoDB" id="124843at2759"/>
<evidence type="ECO:0000259" key="1">
    <source>
        <dbReference type="Pfam" id="PF18634"/>
    </source>
</evidence>
<feature type="domain" description="RXLR phytopathogen effector protein WY-domain" evidence="1">
    <location>
        <begin position="192"/>
        <end position="242"/>
    </location>
</feature>
<reference evidence="2" key="1">
    <citation type="submission" date="2023-04" db="EMBL/GenBank/DDBJ databases">
        <title>Phytophthora fragariaefolia NBRC 109709.</title>
        <authorList>
            <person name="Ichikawa N."/>
            <person name="Sato H."/>
            <person name="Tonouchi N."/>
        </authorList>
    </citation>
    <scope>NUCLEOTIDE SEQUENCE</scope>
    <source>
        <strain evidence="2">NBRC 109709</strain>
    </source>
</reference>
<accession>A0A9W6Y8S2</accession>
<proteinExistence type="predicted"/>
<dbReference type="Pfam" id="PF18634">
    <property type="entry name" value="RXLR_WY"/>
    <property type="match status" value="1"/>
</dbReference>
<protein>
    <submittedName>
        <fullName evidence="2">Unnamed protein product</fullName>
    </submittedName>
</protein>
<keyword evidence="3" id="KW-1185">Reference proteome</keyword>